<dbReference type="Proteomes" id="UP000186277">
    <property type="component" value="Unassembled WGS sequence"/>
</dbReference>
<evidence type="ECO:0000256" key="5">
    <source>
        <dbReference type="PIRSR" id="PIRSR000190-2"/>
    </source>
</evidence>
<dbReference type="Pfam" id="PF10590">
    <property type="entry name" value="PNP_phzG_C"/>
    <property type="match status" value="1"/>
</dbReference>
<dbReference type="InterPro" id="IPR012349">
    <property type="entry name" value="Split_barrel_FMN-bd"/>
</dbReference>
<dbReference type="EMBL" id="MKGR01000006">
    <property type="protein sequence ID" value="OKP07815.1"/>
    <property type="molecule type" value="Genomic_DNA"/>
</dbReference>
<comment type="cofactor">
    <cofactor evidence="5">
        <name>FMN</name>
        <dbReference type="ChEBI" id="CHEBI:58210"/>
    </cofactor>
    <text evidence="5">Binds 1 FMN per subunit.</text>
</comment>
<gene>
    <name evidence="8" type="ORF">Xentx_01211</name>
</gene>
<dbReference type="Gene3D" id="2.30.110.10">
    <property type="entry name" value="Electron Transport, Fmn-binding Protein, Chain A"/>
    <property type="match status" value="1"/>
</dbReference>
<comment type="similarity">
    <text evidence="1">Belongs to the pyridoxamine 5'-phosphate oxidase family.</text>
</comment>
<dbReference type="RefSeq" id="WP_074019368.1">
    <property type="nucleotide sequence ID" value="NZ_CAWMWP010000087.1"/>
</dbReference>
<keyword evidence="3 5" id="KW-0288">FMN</keyword>
<dbReference type="OrthoDB" id="9780392at2"/>
<evidence type="ECO:0000256" key="3">
    <source>
        <dbReference type="ARBA" id="ARBA00022643"/>
    </source>
</evidence>
<dbReference type="InterPro" id="IPR000659">
    <property type="entry name" value="Pyridox_Oxase"/>
</dbReference>
<sequence>MSEDPILKFKIWWDEVKKNLNLKHPNAVCVSTLDEKGFPSGRFVDLKAVNNKGFIFCTYLNSKKGQDLQRNPKVSLTFWWEGVGYQVRVTGLAFEISESDAEKYWHSRTRDAQITTLSCQQSQLLTSEQELREQVTQMIDILSDNPIPKPKNWGGYQVEPNAIEFLTFKEDRLHLRELYLIQNGVWQKYLLQP</sequence>
<feature type="binding site" evidence="5">
    <location>
        <begin position="42"/>
        <end position="47"/>
    </location>
    <ligand>
        <name>FMN</name>
        <dbReference type="ChEBI" id="CHEBI:58210"/>
    </ligand>
</feature>
<dbReference type="PIRSF" id="PIRSF000190">
    <property type="entry name" value="Pyd_amn-ph_oxd"/>
    <property type="match status" value="1"/>
</dbReference>
<reference evidence="8 9" key="1">
    <citation type="submission" date="2016-09" db="EMBL/GenBank/DDBJ databases">
        <title>Xenorhabdus thuongxuanensis sp. nov. and Xenorhabdus eapokensis sp. nov., isolated from Steinernema species.</title>
        <authorList>
            <person name="Kaempfer P."/>
            <person name="Tobias N.J."/>
            <person name="Phan Ke L."/>
            <person name="Bode H.B."/>
            <person name="Glaeser S.P."/>
        </authorList>
    </citation>
    <scope>NUCLEOTIDE SEQUENCE [LARGE SCALE GENOMIC DNA]</scope>
    <source>
        <strain evidence="8 9">30TX1</strain>
    </source>
</reference>
<name>A0A1Q5U5Q9_9GAMM</name>
<evidence type="ECO:0000256" key="4">
    <source>
        <dbReference type="ARBA" id="ARBA00023002"/>
    </source>
</evidence>
<feature type="domain" description="Pyridoxine 5'-phosphate oxidase dimerisation C-terminal" evidence="7">
    <location>
        <begin position="153"/>
        <end position="193"/>
    </location>
</feature>
<feature type="binding site" evidence="5">
    <location>
        <position position="63"/>
    </location>
    <ligand>
        <name>FMN</name>
        <dbReference type="ChEBI" id="CHEBI:58210"/>
    </ligand>
</feature>
<dbReference type="AlphaFoldDB" id="A0A1Q5U5Q9"/>
<evidence type="ECO:0000313" key="9">
    <source>
        <dbReference type="Proteomes" id="UP000186277"/>
    </source>
</evidence>
<dbReference type="SUPFAM" id="SSF50475">
    <property type="entry name" value="FMN-binding split barrel"/>
    <property type="match status" value="1"/>
</dbReference>
<feature type="binding site" evidence="5">
    <location>
        <position position="86"/>
    </location>
    <ligand>
        <name>FMN</name>
        <dbReference type="ChEBI" id="CHEBI:58210"/>
    </ligand>
</feature>
<dbReference type="Pfam" id="PF01243">
    <property type="entry name" value="PNPOx_N"/>
    <property type="match status" value="1"/>
</dbReference>
<dbReference type="InterPro" id="IPR011576">
    <property type="entry name" value="Pyridox_Oxase_N"/>
</dbReference>
<dbReference type="GO" id="GO:0008615">
    <property type="term" value="P:pyridoxine biosynthetic process"/>
    <property type="evidence" value="ECO:0007669"/>
    <property type="project" value="UniProtKB-KW"/>
</dbReference>
<organism evidence="8 9">
    <name type="scientific">Xenorhabdus thuongxuanensis</name>
    <dbReference type="NCBI Taxonomy" id="1873484"/>
    <lineage>
        <taxon>Bacteria</taxon>
        <taxon>Pseudomonadati</taxon>
        <taxon>Pseudomonadota</taxon>
        <taxon>Gammaproteobacteria</taxon>
        <taxon>Enterobacterales</taxon>
        <taxon>Morganellaceae</taxon>
        <taxon>Xenorhabdus</taxon>
    </lineage>
</organism>
<comment type="caution">
    <text evidence="8">The sequence shown here is derived from an EMBL/GenBank/DDBJ whole genome shotgun (WGS) entry which is preliminary data.</text>
</comment>
<keyword evidence="2" id="KW-0285">Flavoprotein</keyword>
<proteinExistence type="inferred from homology"/>
<evidence type="ECO:0000259" key="7">
    <source>
        <dbReference type="Pfam" id="PF10590"/>
    </source>
</evidence>
<feature type="binding site" evidence="5">
    <location>
        <position position="176"/>
    </location>
    <ligand>
        <name>FMN</name>
        <dbReference type="ChEBI" id="CHEBI:58210"/>
    </ligand>
</feature>
<keyword evidence="4" id="KW-0560">Oxidoreductase</keyword>
<keyword evidence="9" id="KW-1185">Reference proteome</keyword>
<feature type="binding site" evidence="5">
    <location>
        <begin position="121"/>
        <end position="122"/>
    </location>
    <ligand>
        <name>FMN</name>
        <dbReference type="ChEBI" id="CHEBI:58210"/>
    </ligand>
</feature>
<feature type="domain" description="Pyridoxamine 5'-phosphate oxidase N-terminal" evidence="6">
    <location>
        <begin position="22"/>
        <end position="136"/>
    </location>
</feature>
<dbReference type="GO" id="GO:0004733">
    <property type="term" value="F:pyridoxamine phosphate oxidase activity"/>
    <property type="evidence" value="ECO:0007669"/>
    <property type="project" value="InterPro"/>
</dbReference>
<evidence type="ECO:0000313" key="8">
    <source>
        <dbReference type="EMBL" id="OKP07815.1"/>
    </source>
</evidence>
<evidence type="ECO:0000256" key="2">
    <source>
        <dbReference type="ARBA" id="ARBA00022630"/>
    </source>
</evidence>
<dbReference type="GO" id="GO:0010181">
    <property type="term" value="F:FMN binding"/>
    <property type="evidence" value="ECO:0007669"/>
    <property type="project" value="InterPro"/>
</dbReference>
<dbReference type="InterPro" id="IPR019576">
    <property type="entry name" value="Pyridoxamine_oxidase_dimer_C"/>
</dbReference>
<evidence type="ECO:0000256" key="1">
    <source>
        <dbReference type="ARBA" id="ARBA00007301"/>
    </source>
</evidence>
<dbReference type="NCBIfam" id="NF004231">
    <property type="entry name" value="PRK05679.1"/>
    <property type="match status" value="1"/>
</dbReference>
<feature type="binding site" evidence="5">
    <location>
        <position position="64"/>
    </location>
    <ligand>
        <name>FMN</name>
        <dbReference type="ChEBI" id="CHEBI:58210"/>
    </ligand>
</feature>
<protein>
    <submittedName>
        <fullName evidence="8">Putative pyridoxamine 5-phosphate oxidase</fullName>
    </submittedName>
</protein>
<dbReference type="PANTHER" id="PTHR10851:SF0">
    <property type="entry name" value="PYRIDOXINE-5'-PHOSPHATE OXIDASE"/>
    <property type="match status" value="1"/>
</dbReference>
<accession>A0A1Q5U5Q9</accession>
<dbReference type="PANTHER" id="PTHR10851">
    <property type="entry name" value="PYRIDOXINE-5-PHOSPHATE OXIDASE"/>
    <property type="match status" value="1"/>
</dbReference>
<evidence type="ECO:0000259" key="6">
    <source>
        <dbReference type="Pfam" id="PF01243"/>
    </source>
</evidence>